<dbReference type="KEGG" id="ppar:A8F97_00385"/>
<name>A0A8B3FE08_PECPM</name>
<organism evidence="2 3">
    <name type="scientific">Pectobacterium parmentieri</name>
    <dbReference type="NCBI Taxonomy" id="1905730"/>
    <lineage>
        <taxon>Bacteria</taxon>
        <taxon>Pseudomonadati</taxon>
        <taxon>Pseudomonadota</taxon>
        <taxon>Gammaproteobacteria</taxon>
        <taxon>Enterobacterales</taxon>
        <taxon>Pectobacteriaceae</taxon>
        <taxon>Pectobacterium</taxon>
    </lineage>
</organism>
<dbReference type="AlphaFoldDB" id="A0A8B3FE08"/>
<keyword evidence="1" id="KW-0812">Transmembrane</keyword>
<accession>A0A8B3FE08</accession>
<comment type="caution">
    <text evidence="2">The sequence shown here is derived from an EMBL/GenBank/DDBJ whole genome shotgun (WGS) entry which is preliminary data.</text>
</comment>
<keyword evidence="1" id="KW-1133">Transmembrane helix</keyword>
<dbReference type="EMBL" id="PSZG01000001">
    <property type="protein sequence ID" value="RKO77639.1"/>
    <property type="molecule type" value="Genomic_DNA"/>
</dbReference>
<evidence type="ECO:0000313" key="3">
    <source>
        <dbReference type="Proteomes" id="UP000269665"/>
    </source>
</evidence>
<evidence type="ECO:0000256" key="1">
    <source>
        <dbReference type="SAM" id="Phobius"/>
    </source>
</evidence>
<gene>
    <name evidence="2" type="ORF">C5E00_13010</name>
</gene>
<evidence type="ECO:0000313" key="2">
    <source>
        <dbReference type="EMBL" id="RKO77639.1"/>
    </source>
</evidence>
<proteinExistence type="predicted"/>
<reference evidence="2 3" key="1">
    <citation type="journal article" date="2018" name="BMC Genomics">
        <title>High genomic variability in the plant pathogenic bacterium Pectobacterium parmentieri deciphered from de novo assembled complete genomes.</title>
        <authorList>
            <person name="Zoledowska S."/>
            <person name="Motyka-Pomagruk A."/>
            <person name="Sledz W."/>
            <person name="Mengoni A."/>
            <person name="Lojkowska E."/>
        </authorList>
    </citation>
    <scope>NUCLEOTIDE SEQUENCE [LARGE SCALE GENOMIC DNA]</scope>
    <source>
        <strain evidence="2 3">IFB5626</strain>
    </source>
</reference>
<sequence length="78" mass="8824">MSFLRLNEIFSYHARIVQALSRSQHMKRLNVIGLAVLLAAILVVILCMKPITMYINNQADSSAKGQQFSIFSITINRN</sequence>
<dbReference type="Proteomes" id="UP000269665">
    <property type="component" value="Unassembled WGS sequence"/>
</dbReference>
<keyword evidence="1" id="KW-0472">Membrane</keyword>
<protein>
    <submittedName>
        <fullName evidence="2">Uncharacterized protein</fullName>
    </submittedName>
</protein>
<feature type="transmembrane region" description="Helical" evidence="1">
    <location>
        <begin position="29"/>
        <end position="48"/>
    </location>
</feature>